<dbReference type="PANTHER" id="PTHR33021">
    <property type="entry name" value="BLUE COPPER PROTEIN"/>
    <property type="match status" value="1"/>
</dbReference>
<dbReference type="InterPro" id="IPR008972">
    <property type="entry name" value="Cupredoxin"/>
</dbReference>
<feature type="chain" id="PRO_5041385405" description="Phytocyanin domain-containing protein" evidence="4">
    <location>
        <begin position="19"/>
        <end position="140"/>
    </location>
</feature>
<dbReference type="PROSITE" id="PS51485">
    <property type="entry name" value="PHYTOCYANIN"/>
    <property type="match status" value="1"/>
</dbReference>
<dbReference type="PANTHER" id="PTHR33021:SF193">
    <property type="entry name" value="OS06G0218600 PROTEIN"/>
    <property type="match status" value="1"/>
</dbReference>
<evidence type="ECO:0000256" key="3">
    <source>
        <dbReference type="ARBA" id="ARBA00023180"/>
    </source>
</evidence>
<evidence type="ECO:0000256" key="2">
    <source>
        <dbReference type="ARBA" id="ARBA00023008"/>
    </source>
</evidence>
<keyword evidence="1" id="KW-0479">Metal-binding</keyword>
<dbReference type="InterPro" id="IPR028871">
    <property type="entry name" value="BlueCu_1_BS"/>
</dbReference>
<dbReference type="GO" id="GO:0009055">
    <property type="term" value="F:electron transfer activity"/>
    <property type="evidence" value="ECO:0007669"/>
    <property type="project" value="InterPro"/>
</dbReference>
<reference evidence="6 7" key="1">
    <citation type="journal article" date="2021" name="Nat. Plants">
        <title>The Taxus genome provides insights into paclitaxel biosynthesis.</title>
        <authorList>
            <person name="Xiong X."/>
            <person name="Gou J."/>
            <person name="Liao Q."/>
            <person name="Li Y."/>
            <person name="Zhou Q."/>
            <person name="Bi G."/>
            <person name="Li C."/>
            <person name="Du R."/>
            <person name="Wang X."/>
            <person name="Sun T."/>
            <person name="Guo L."/>
            <person name="Liang H."/>
            <person name="Lu P."/>
            <person name="Wu Y."/>
            <person name="Zhang Z."/>
            <person name="Ro D.K."/>
            <person name="Shang Y."/>
            <person name="Huang S."/>
            <person name="Yan J."/>
        </authorList>
    </citation>
    <scope>NUCLEOTIDE SEQUENCE [LARGE SCALE GENOMIC DNA]</scope>
    <source>
        <strain evidence="6">Ta-2019</strain>
    </source>
</reference>
<dbReference type="GO" id="GO:0005886">
    <property type="term" value="C:plasma membrane"/>
    <property type="evidence" value="ECO:0007669"/>
    <property type="project" value="TreeGrafter"/>
</dbReference>
<dbReference type="SUPFAM" id="SSF49503">
    <property type="entry name" value="Cupredoxins"/>
    <property type="match status" value="1"/>
</dbReference>
<evidence type="ECO:0000259" key="5">
    <source>
        <dbReference type="PROSITE" id="PS51485"/>
    </source>
</evidence>
<dbReference type="PROSITE" id="PS00196">
    <property type="entry name" value="COPPER_BLUE"/>
    <property type="match status" value="1"/>
</dbReference>
<dbReference type="Gene3D" id="2.60.40.420">
    <property type="entry name" value="Cupredoxins - blue copper proteins"/>
    <property type="match status" value="1"/>
</dbReference>
<protein>
    <recommendedName>
        <fullName evidence="5">Phytocyanin domain-containing protein</fullName>
    </recommendedName>
</protein>
<keyword evidence="2" id="KW-0186">Copper</keyword>
<dbReference type="CDD" id="cd04216">
    <property type="entry name" value="Phytocyanin"/>
    <property type="match status" value="1"/>
</dbReference>
<feature type="signal peptide" evidence="4">
    <location>
        <begin position="1"/>
        <end position="18"/>
    </location>
</feature>
<dbReference type="InterPro" id="IPR003245">
    <property type="entry name" value="Phytocyanin_dom"/>
</dbReference>
<dbReference type="GO" id="GO:0046872">
    <property type="term" value="F:metal ion binding"/>
    <property type="evidence" value="ECO:0007669"/>
    <property type="project" value="UniProtKB-KW"/>
</dbReference>
<accession>A0AA38LG68</accession>
<keyword evidence="4" id="KW-0732">Signal</keyword>
<organism evidence="6 7">
    <name type="scientific">Taxus chinensis</name>
    <name type="common">Chinese yew</name>
    <name type="synonym">Taxus wallichiana var. chinensis</name>
    <dbReference type="NCBI Taxonomy" id="29808"/>
    <lineage>
        <taxon>Eukaryota</taxon>
        <taxon>Viridiplantae</taxon>
        <taxon>Streptophyta</taxon>
        <taxon>Embryophyta</taxon>
        <taxon>Tracheophyta</taxon>
        <taxon>Spermatophyta</taxon>
        <taxon>Pinopsida</taxon>
        <taxon>Pinidae</taxon>
        <taxon>Conifers II</taxon>
        <taxon>Cupressales</taxon>
        <taxon>Taxaceae</taxon>
        <taxon>Taxus</taxon>
    </lineage>
</organism>
<feature type="non-terminal residue" evidence="6">
    <location>
        <position position="1"/>
    </location>
</feature>
<name>A0AA38LG68_TAXCH</name>
<sequence>MALLFTALFSVIIQACLATEHKVGDTGSWSLNGTYQKWADSKTFYVGDTLALYYTKSQHSVVETDSAGYQSCVPSNPLVRDDSGNTVVHLKKAGTHYFICATPGHCSDGMKFSVSVLESTPTTDASAAATVAPSINLFFS</sequence>
<evidence type="ECO:0000256" key="1">
    <source>
        <dbReference type="ARBA" id="ARBA00022723"/>
    </source>
</evidence>
<keyword evidence="7" id="KW-1185">Reference proteome</keyword>
<feature type="domain" description="Phytocyanin" evidence="5">
    <location>
        <begin position="19"/>
        <end position="118"/>
    </location>
</feature>
<evidence type="ECO:0000313" key="7">
    <source>
        <dbReference type="Proteomes" id="UP000824469"/>
    </source>
</evidence>
<evidence type="ECO:0000256" key="4">
    <source>
        <dbReference type="SAM" id="SignalP"/>
    </source>
</evidence>
<gene>
    <name evidence="6" type="ORF">KI387_018297</name>
</gene>
<dbReference type="Proteomes" id="UP000824469">
    <property type="component" value="Unassembled WGS sequence"/>
</dbReference>
<dbReference type="InterPro" id="IPR039391">
    <property type="entry name" value="Phytocyanin-like"/>
</dbReference>
<dbReference type="Pfam" id="PF02298">
    <property type="entry name" value="Cu_bind_like"/>
    <property type="match status" value="1"/>
</dbReference>
<dbReference type="FunFam" id="2.60.40.420:FF:000003">
    <property type="entry name" value="Blue copper"/>
    <property type="match status" value="1"/>
</dbReference>
<dbReference type="OMA" id="THYYICR"/>
<evidence type="ECO:0000313" key="6">
    <source>
        <dbReference type="EMBL" id="KAH9323658.1"/>
    </source>
</evidence>
<comment type="caution">
    <text evidence="6">The sequence shown here is derived from an EMBL/GenBank/DDBJ whole genome shotgun (WGS) entry which is preliminary data.</text>
</comment>
<dbReference type="EMBL" id="JAHRHJ020000003">
    <property type="protein sequence ID" value="KAH9323658.1"/>
    <property type="molecule type" value="Genomic_DNA"/>
</dbReference>
<dbReference type="AlphaFoldDB" id="A0AA38LG68"/>
<keyword evidence="3" id="KW-0325">Glycoprotein</keyword>
<proteinExistence type="predicted"/>